<comment type="caution">
    <text evidence="7">The sequence shown here is derived from an EMBL/GenBank/DDBJ whole genome shotgun (WGS) entry which is preliminary data.</text>
</comment>
<name>A0ABW8F4R1_9BURK</name>
<dbReference type="Pfam" id="PF09339">
    <property type="entry name" value="HTH_IclR"/>
    <property type="match status" value="1"/>
</dbReference>
<feature type="domain" description="HTH iclR-type" evidence="5">
    <location>
        <begin position="19"/>
        <end position="81"/>
    </location>
</feature>
<dbReference type="SMART" id="SM00346">
    <property type="entry name" value="HTH_ICLR"/>
    <property type="match status" value="1"/>
</dbReference>
<keyword evidence="2" id="KW-0238">DNA-binding</keyword>
<keyword evidence="1" id="KW-0805">Transcription regulation</keyword>
<evidence type="ECO:0000313" key="7">
    <source>
        <dbReference type="EMBL" id="MFJ3048273.1"/>
    </source>
</evidence>
<dbReference type="PANTHER" id="PTHR30136">
    <property type="entry name" value="HELIX-TURN-HELIX TRANSCRIPTIONAL REGULATOR, ICLR FAMILY"/>
    <property type="match status" value="1"/>
</dbReference>
<dbReference type="InterPro" id="IPR050707">
    <property type="entry name" value="HTH_MetabolicPath_Reg"/>
</dbReference>
<proteinExistence type="predicted"/>
<reference evidence="7 8" key="1">
    <citation type="submission" date="2024-10" db="EMBL/GenBank/DDBJ databases">
        <title>The Natural Products Discovery Center: Release of the First 8490 Sequenced Strains for Exploring Actinobacteria Biosynthetic Diversity.</title>
        <authorList>
            <person name="Kalkreuter E."/>
            <person name="Kautsar S.A."/>
            <person name="Yang D."/>
            <person name="Bader C.D."/>
            <person name="Teijaro C.N."/>
            <person name="Fluegel L."/>
            <person name="Davis C.M."/>
            <person name="Simpson J.R."/>
            <person name="Lauterbach L."/>
            <person name="Steele A.D."/>
            <person name="Gui C."/>
            <person name="Meng S."/>
            <person name="Li G."/>
            <person name="Viehrig K."/>
            <person name="Ye F."/>
            <person name="Su P."/>
            <person name="Kiefer A.F."/>
            <person name="Nichols A."/>
            <person name="Cepeda A.J."/>
            <person name="Yan W."/>
            <person name="Fan B."/>
            <person name="Jiang Y."/>
            <person name="Adhikari A."/>
            <person name="Zheng C.-J."/>
            <person name="Schuster L."/>
            <person name="Cowan T.M."/>
            <person name="Smanski M.J."/>
            <person name="Chevrette M.G."/>
            <person name="De Carvalho L.P.S."/>
            <person name="Shen B."/>
        </authorList>
    </citation>
    <scope>NUCLEOTIDE SEQUENCE [LARGE SCALE GENOMIC DNA]</scope>
    <source>
        <strain evidence="7 8">NPDC087045</strain>
    </source>
</reference>
<dbReference type="InterPro" id="IPR005471">
    <property type="entry name" value="Tscrpt_reg_IclR_N"/>
</dbReference>
<dbReference type="PANTHER" id="PTHR30136:SF7">
    <property type="entry name" value="HTH-TYPE TRANSCRIPTIONAL REGULATOR KDGR-RELATED"/>
    <property type="match status" value="1"/>
</dbReference>
<dbReference type="InterPro" id="IPR029016">
    <property type="entry name" value="GAF-like_dom_sf"/>
</dbReference>
<dbReference type="PROSITE" id="PS51078">
    <property type="entry name" value="ICLR_ED"/>
    <property type="match status" value="1"/>
</dbReference>
<evidence type="ECO:0000256" key="3">
    <source>
        <dbReference type="ARBA" id="ARBA00023163"/>
    </source>
</evidence>
<evidence type="ECO:0000256" key="4">
    <source>
        <dbReference type="SAM" id="MobiDB-lite"/>
    </source>
</evidence>
<protein>
    <submittedName>
        <fullName evidence="7">IclR family transcriptional regulator</fullName>
    </submittedName>
</protein>
<dbReference type="InterPro" id="IPR014757">
    <property type="entry name" value="Tscrpt_reg_IclR_C"/>
</dbReference>
<dbReference type="Proteomes" id="UP001617427">
    <property type="component" value="Unassembled WGS sequence"/>
</dbReference>
<dbReference type="InterPro" id="IPR036388">
    <property type="entry name" value="WH-like_DNA-bd_sf"/>
</dbReference>
<organism evidence="7 8">
    <name type="scientific">Herbaspirillum chlorophenolicum</name>
    <dbReference type="NCBI Taxonomy" id="211589"/>
    <lineage>
        <taxon>Bacteria</taxon>
        <taxon>Pseudomonadati</taxon>
        <taxon>Pseudomonadota</taxon>
        <taxon>Betaproteobacteria</taxon>
        <taxon>Burkholderiales</taxon>
        <taxon>Oxalobacteraceae</taxon>
        <taxon>Herbaspirillum</taxon>
    </lineage>
</organism>
<dbReference type="PROSITE" id="PS51077">
    <property type="entry name" value="HTH_ICLR"/>
    <property type="match status" value="1"/>
</dbReference>
<evidence type="ECO:0000259" key="5">
    <source>
        <dbReference type="PROSITE" id="PS51077"/>
    </source>
</evidence>
<dbReference type="Gene3D" id="3.30.450.40">
    <property type="match status" value="1"/>
</dbReference>
<dbReference type="EMBL" id="JBIUZV010000016">
    <property type="protein sequence ID" value="MFJ3048273.1"/>
    <property type="molecule type" value="Genomic_DNA"/>
</dbReference>
<evidence type="ECO:0000256" key="1">
    <source>
        <dbReference type="ARBA" id="ARBA00023015"/>
    </source>
</evidence>
<feature type="region of interest" description="Disordered" evidence="4">
    <location>
        <begin position="1"/>
        <end position="20"/>
    </location>
</feature>
<feature type="compositionally biased region" description="Low complexity" evidence="4">
    <location>
        <begin position="1"/>
        <end position="15"/>
    </location>
</feature>
<evidence type="ECO:0000259" key="6">
    <source>
        <dbReference type="PROSITE" id="PS51078"/>
    </source>
</evidence>
<dbReference type="RefSeq" id="WP_402703196.1">
    <property type="nucleotide sequence ID" value="NZ_JBIUZV010000016.1"/>
</dbReference>
<dbReference type="InterPro" id="IPR036390">
    <property type="entry name" value="WH_DNA-bd_sf"/>
</dbReference>
<feature type="domain" description="IclR-ED" evidence="6">
    <location>
        <begin position="82"/>
        <end position="263"/>
    </location>
</feature>
<dbReference type="Pfam" id="PF01614">
    <property type="entry name" value="IclR_C"/>
    <property type="match status" value="1"/>
</dbReference>
<evidence type="ECO:0000313" key="8">
    <source>
        <dbReference type="Proteomes" id="UP001617427"/>
    </source>
</evidence>
<dbReference type="Gene3D" id="1.10.10.10">
    <property type="entry name" value="Winged helix-like DNA-binding domain superfamily/Winged helix DNA-binding domain"/>
    <property type="match status" value="1"/>
</dbReference>
<dbReference type="SUPFAM" id="SSF55781">
    <property type="entry name" value="GAF domain-like"/>
    <property type="match status" value="1"/>
</dbReference>
<evidence type="ECO:0000256" key="2">
    <source>
        <dbReference type="ARBA" id="ARBA00023125"/>
    </source>
</evidence>
<accession>A0ABW8F4R1</accession>
<keyword evidence="8" id="KW-1185">Reference proteome</keyword>
<keyword evidence="3" id="KW-0804">Transcription</keyword>
<gene>
    <name evidence="7" type="ORF">ACIPEN_20765</name>
</gene>
<sequence length="267" mass="29224">MKQTNNNEETAAANERPGAPALEKGLDLLEALADEPEGLTQKALAERVSRSVSEIFRMLGVLEQRGYVRRDPLTNLYALTLRMFELANRHPPMRRLQRAALHTMERLADTIGHSCHLVAMNGDRMMVISQAEPQHRAMGWSVKLGASFALSSHYASARVIAAFQQQDRQLDMVKAMAEHDGSPTTEKIMRRLAAIAEAGNDVSSSEASNGVIDISFPVLNHFNQAVAALTVPFMSHVDGGYQPQDLVPIVGKAAREISVAIGAMIEE</sequence>
<dbReference type="SUPFAM" id="SSF46785">
    <property type="entry name" value="Winged helix' DNA-binding domain"/>
    <property type="match status" value="1"/>
</dbReference>